<dbReference type="Proteomes" id="UP000305848">
    <property type="component" value="Unassembled WGS sequence"/>
</dbReference>
<dbReference type="RefSeq" id="WP_137262084.1">
    <property type="nucleotide sequence ID" value="NZ_SZQL01000009.1"/>
</dbReference>
<dbReference type="OrthoDB" id="288532at2"/>
<keyword evidence="4" id="KW-1133">Transmembrane helix</keyword>
<dbReference type="InterPro" id="IPR018011">
    <property type="entry name" value="Carb_sulfotrans_8-10"/>
</dbReference>
<evidence type="ECO:0000256" key="3">
    <source>
        <dbReference type="ARBA" id="ARBA00022692"/>
    </source>
</evidence>
<gene>
    <name evidence="8" type="ORF">FC093_12250</name>
</gene>
<dbReference type="PANTHER" id="PTHR12137">
    <property type="entry name" value="CARBOHYDRATE SULFOTRANSFERASE"/>
    <property type="match status" value="1"/>
</dbReference>
<dbReference type="PANTHER" id="PTHR12137:SF54">
    <property type="entry name" value="CARBOHYDRATE SULFOTRANSFERASE"/>
    <property type="match status" value="1"/>
</dbReference>
<comment type="subcellular location">
    <subcellularLocation>
        <location evidence="1">Golgi apparatus membrane</location>
        <topology evidence="1">Single-pass type II membrane protein</topology>
    </subcellularLocation>
</comment>
<protein>
    <submittedName>
        <fullName evidence="8">Sulfotransferase family protein</fullName>
    </submittedName>
</protein>
<reference evidence="8 9" key="1">
    <citation type="submission" date="2019-05" db="EMBL/GenBank/DDBJ databases">
        <title>Panacibacter sp. strain 17mud1-8 Genome sequencing and assembly.</title>
        <authorList>
            <person name="Chhetri G."/>
        </authorList>
    </citation>
    <scope>NUCLEOTIDE SEQUENCE [LARGE SCALE GENOMIC DNA]</scope>
    <source>
        <strain evidence="8 9">17mud1-8</strain>
    </source>
</reference>
<keyword evidence="3" id="KW-0812">Transmembrane</keyword>
<name>A0A4U3KZ02_9BACT</name>
<comment type="caution">
    <text evidence="8">The sequence shown here is derived from an EMBL/GenBank/DDBJ whole genome shotgun (WGS) entry which is preliminary data.</text>
</comment>
<sequence>MNLKDESLYYLKRIFNQRTLNAKRKKAWFNTLYKHQCIFIHITKTAGISISVSLLGKSIGNMSALYYQILFGKKDFNNYFKFAFVRNPFTRLISAYEFLKDGGGGPADAKIAQTVKPYKSLENFVLNYLTPATAKANRYFRPQHYFICDSDNRLLTDYLGRFETIEKDYEYISNRIGAGEPLQKLNVTKSKRLPYEQYYTSDAMIQKVISIYEKDFELLGYSKELSAIQ</sequence>
<keyword evidence="5" id="KW-0333">Golgi apparatus</keyword>
<evidence type="ECO:0000313" key="8">
    <source>
        <dbReference type="EMBL" id="TKK67981.1"/>
    </source>
</evidence>
<evidence type="ECO:0000256" key="5">
    <source>
        <dbReference type="ARBA" id="ARBA00023034"/>
    </source>
</evidence>
<evidence type="ECO:0000256" key="4">
    <source>
        <dbReference type="ARBA" id="ARBA00022989"/>
    </source>
</evidence>
<dbReference type="Gene3D" id="3.40.50.300">
    <property type="entry name" value="P-loop containing nucleotide triphosphate hydrolases"/>
    <property type="match status" value="1"/>
</dbReference>
<dbReference type="EMBL" id="SZQL01000009">
    <property type="protein sequence ID" value="TKK67981.1"/>
    <property type="molecule type" value="Genomic_DNA"/>
</dbReference>
<accession>A0A4U3KZ02</accession>
<evidence type="ECO:0000256" key="2">
    <source>
        <dbReference type="ARBA" id="ARBA00022679"/>
    </source>
</evidence>
<dbReference type="InterPro" id="IPR027417">
    <property type="entry name" value="P-loop_NTPase"/>
</dbReference>
<dbReference type="AlphaFoldDB" id="A0A4U3KZ02"/>
<keyword evidence="9" id="KW-1185">Reference proteome</keyword>
<evidence type="ECO:0000256" key="6">
    <source>
        <dbReference type="ARBA" id="ARBA00023136"/>
    </source>
</evidence>
<dbReference type="Pfam" id="PF03567">
    <property type="entry name" value="Sulfotransfer_2"/>
    <property type="match status" value="1"/>
</dbReference>
<dbReference type="GO" id="GO:0016020">
    <property type="term" value="C:membrane"/>
    <property type="evidence" value="ECO:0007669"/>
    <property type="project" value="InterPro"/>
</dbReference>
<keyword evidence="2 8" id="KW-0808">Transferase</keyword>
<evidence type="ECO:0000313" key="9">
    <source>
        <dbReference type="Proteomes" id="UP000305848"/>
    </source>
</evidence>
<keyword evidence="7" id="KW-0325">Glycoprotein</keyword>
<organism evidence="8 9">
    <name type="scientific">Ilyomonas limi</name>
    <dbReference type="NCBI Taxonomy" id="2575867"/>
    <lineage>
        <taxon>Bacteria</taxon>
        <taxon>Pseudomonadati</taxon>
        <taxon>Bacteroidota</taxon>
        <taxon>Chitinophagia</taxon>
        <taxon>Chitinophagales</taxon>
        <taxon>Chitinophagaceae</taxon>
        <taxon>Ilyomonas</taxon>
    </lineage>
</organism>
<evidence type="ECO:0000256" key="7">
    <source>
        <dbReference type="ARBA" id="ARBA00023180"/>
    </source>
</evidence>
<dbReference type="GO" id="GO:0008146">
    <property type="term" value="F:sulfotransferase activity"/>
    <property type="evidence" value="ECO:0007669"/>
    <property type="project" value="InterPro"/>
</dbReference>
<proteinExistence type="predicted"/>
<dbReference type="GO" id="GO:0016051">
    <property type="term" value="P:carbohydrate biosynthetic process"/>
    <property type="evidence" value="ECO:0007669"/>
    <property type="project" value="InterPro"/>
</dbReference>
<evidence type="ECO:0000256" key="1">
    <source>
        <dbReference type="ARBA" id="ARBA00004323"/>
    </source>
</evidence>
<dbReference type="InterPro" id="IPR005331">
    <property type="entry name" value="Sulfotransferase"/>
</dbReference>
<keyword evidence="6" id="KW-0472">Membrane</keyword>